<proteinExistence type="predicted"/>
<accession>A0AAV4A0T0</accession>
<dbReference type="AlphaFoldDB" id="A0AAV4A0T0"/>
<name>A0AAV4A0T0_9GAST</name>
<organism evidence="1 2">
    <name type="scientific">Plakobranchus ocellatus</name>
    <dbReference type="NCBI Taxonomy" id="259542"/>
    <lineage>
        <taxon>Eukaryota</taxon>
        <taxon>Metazoa</taxon>
        <taxon>Spiralia</taxon>
        <taxon>Lophotrochozoa</taxon>
        <taxon>Mollusca</taxon>
        <taxon>Gastropoda</taxon>
        <taxon>Heterobranchia</taxon>
        <taxon>Euthyneura</taxon>
        <taxon>Panpulmonata</taxon>
        <taxon>Sacoglossa</taxon>
        <taxon>Placobranchoidea</taxon>
        <taxon>Plakobranchidae</taxon>
        <taxon>Plakobranchus</taxon>
    </lineage>
</organism>
<evidence type="ECO:0000313" key="1">
    <source>
        <dbReference type="EMBL" id="GFO00333.1"/>
    </source>
</evidence>
<sequence>MDVNFGQKEETVGVVVYQENNKDIMDGKKSNESPVHNKLISSFETSVKPGCQGWGSSPRQMNPCRSQGGFAIHYANDLSSLAQDQDINSSPVRSLIKVRVLD</sequence>
<dbReference type="Proteomes" id="UP000735302">
    <property type="component" value="Unassembled WGS sequence"/>
</dbReference>
<protein>
    <submittedName>
        <fullName evidence="1">Uncharacterized protein</fullName>
    </submittedName>
</protein>
<comment type="caution">
    <text evidence="1">The sequence shown here is derived from an EMBL/GenBank/DDBJ whole genome shotgun (WGS) entry which is preliminary data.</text>
</comment>
<dbReference type="EMBL" id="BLXT01003068">
    <property type="protein sequence ID" value="GFO00333.1"/>
    <property type="molecule type" value="Genomic_DNA"/>
</dbReference>
<reference evidence="1 2" key="1">
    <citation type="journal article" date="2021" name="Elife">
        <title>Chloroplast acquisition without the gene transfer in kleptoplastic sea slugs, Plakobranchus ocellatus.</title>
        <authorList>
            <person name="Maeda T."/>
            <person name="Takahashi S."/>
            <person name="Yoshida T."/>
            <person name="Shimamura S."/>
            <person name="Takaki Y."/>
            <person name="Nagai Y."/>
            <person name="Toyoda A."/>
            <person name="Suzuki Y."/>
            <person name="Arimoto A."/>
            <person name="Ishii H."/>
            <person name="Satoh N."/>
            <person name="Nishiyama T."/>
            <person name="Hasebe M."/>
            <person name="Maruyama T."/>
            <person name="Minagawa J."/>
            <person name="Obokata J."/>
            <person name="Shigenobu S."/>
        </authorList>
    </citation>
    <scope>NUCLEOTIDE SEQUENCE [LARGE SCALE GENOMIC DNA]</scope>
</reference>
<gene>
    <name evidence="1" type="ORF">PoB_002683800</name>
</gene>
<evidence type="ECO:0000313" key="2">
    <source>
        <dbReference type="Proteomes" id="UP000735302"/>
    </source>
</evidence>
<keyword evidence="2" id="KW-1185">Reference proteome</keyword>